<organism evidence="1 2">
    <name type="scientific">Adhaeribacter terreus</name>
    <dbReference type="NCBI Taxonomy" id="529703"/>
    <lineage>
        <taxon>Bacteria</taxon>
        <taxon>Pseudomonadati</taxon>
        <taxon>Bacteroidota</taxon>
        <taxon>Cytophagia</taxon>
        <taxon>Cytophagales</taxon>
        <taxon>Hymenobacteraceae</taxon>
        <taxon>Adhaeribacter</taxon>
    </lineage>
</organism>
<proteinExistence type="predicted"/>
<keyword evidence="2" id="KW-1185">Reference proteome</keyword>
<sequence length="100" mass="11865">MKENLDKQLLQTINQNFGLRLRRKLMPENELLELLTLAIATLMQTNTQKLFGILYRHDVSEALLRKALLANDSRQIAENVARLVIEREKQKLEFRRRYQS</sequence>
<gene>
    <name evidence="1" type="ORF">ACFPIB_15655</name>
</gene>
<dbReference type="EMBL" id="JBHSKT010000011">
    <property type="protein sequence ID" value="MFC5272053.1"/>
    <property type="molecule type" value="Genomic_DNA"/>
</dbReference>
<comment type="caution">
    <text evidence="1">The sequence shown here is derived from an EMBL/GenBank/DDBJ whole genome shotgun (WGS) entry which is preliminary data.</text>
</comment>
<accession>A0ABW0EFL5</accession>
<protein>
    <submittedName>
        <fullName evidence="1">Uncharacterized protein</fullName>
    </submittedName>
</protein>
<dbReference type="RefSeq" id="WP_378018413.1">
    <property type="nucleotide sequence ID" value="NZ_JBHSKT010000011.1"/>
</dbReference>
<evidence type="ECO:0000313" key="2">
    <source>
        <dbReference type="Proteomes" id="UP001596161"/>
    </source>
</evidence>
<dbReference type="Proteomes" id="UP001596161">
    <property type="component" value="Unassembled WGS sequence"/>
</dbReference>
<reference evidence="2" key="1">
    <citation type="journal article" date="2019" name="Int. J. Syst. Evol. Microbiol.">
        <title>The Global Catalogue of Microorganisms (GCM) 10K type strain sequencing project: providing services to taxonomists for standard genome sequencing and annotation.</title>
        <authorList>
            <consortium name="The Broad Institute Genomics Platform"/>
            <consortium name="The Broad Institute Genome Sequencing Center for Infectious Disease"/>
            <person name="Wu L."/>
            <person name="Ma J."/>
        </authorList>
    </citation>
    <scope>NUCLEOTIDE SEQUENCE [LARGE SCALE GENOMIC DNA]</scope>
    <source>
        <strain evidence="2">KACC 12602</strain>
    </source>
</reference>
<evidence type="ECO:0000313" key="1">
    <source>
        <dbReference type="EMBL" id="MFC5272053.1"/>
    </source>
</evidence>
<name>A0ABW0EFL5_9BACT</name>